<evidence type="ECO:0000313" key="1">
    <source>
        <dbReference type="EMBL" id="SEE62422.1"/>
    </source>
</evidence>
<dbReference type="EMBL" id="FNUC01000003">
    <property type="protein sequence ID" value="SEE62422.1"/>
    <property type="molecule type" value="Genomic_DNA"/>
</dbReference>
<proteinExistence type="predicted"/>
<accession>A0A1H5KC53</accession>
<dbReference type="AlphaFoldDB" id="A0A1H5KC53"/>
<name>A0A1H5KC53_9ACTN</name>
<keyword evidence="2" id="KW-1185">Reference proteome</keyword>
<organism evidence="1 2">
    <name type="scientific">Jiangella alba</name>
    <dbReference type="NCBI Taxonomy" id="561176"/>
    <lineage>
        <taxon>Bacteria</taxon>
        <taxon>Bacillati</taxon>
        <taxon>Actinomycetota</taxon>
        <taxon>Actinomycetes</taxon>
        <taxon>Jiangellales</taxon>
        <taxon>Jiangellaceae</taxon>
        <taxon>Jiangella</taxon>
    </lineage>
</organism>
<gene>
    <name evidence="1" type="ORF">SAMN04488561_1994</name>
</gene>
<reference evidence="2" key="1">
    <citation type="submission" date="2016-10" db="EMBL/GenBank/DDBJ databases">
        <authorList>
            <person name="Varghese N."/>
            <person name="Submissions S."/>
        </authorList>
    </citation>
    <scope>NUCLEOTIDE SEQUENCE [LARGE SCALE GENOMIC DNA]</scope>
    <source>
        <strain evidence="2">DSM 45237</strain>
    </source>
</reference>
<evidence type="ECO:0000313" key="2">
    <source>
        <dbReference type="Proteomes" id="UP000181980"/>
    </source>
</evidence>
<sequence>MEVVRACGRCGATVRPDRVTSWHRTGDGFVGYARCGCGGLVVVRPG</sequence>
<protein>
    <submittedName>
        <fullName evidence="1">Uncharacterized protein</fullName>
    </submittedName>
</protein>
<dbReference type="STRING" id="561176.SAMN04488561_1994"/>
<dbReference type="Proteomes" id="UP000181980">
    <property type="component" value="Unassembled WGS sequence"/>
</dbReference>